<dbReference type="Gene3D" id="2.40.160.120">
    <property type="match status" value="1"/>
</dbReference>
<dbReference type="Proteomes" id="UP001217754">
    <property type="component" value="Chromosome 7"/>
</dbReference>
<dbReference type="EMBL" id="CP119964">
    <property type="protein sequence ID" value="WFD40629.1"/>
    <property type="molecule type" value="Genomic_DNA"/>
</dbReference>
<feature type="region of interest" description="Disordered" evidence="4">
    <location>
        <begin position="1"/>
        <end position="24"/>
    </location>
</feature>
<dbReference type="PANTHER" id="PTHR10972">
    <property type="entry name" value="OXYSTEROL-BINDING PROTEIN-RELATED"/>
    <property type="match status" value="1"/>
</dbReference>
<sequence>MSAGTEETRALPVNEEEIQDGSQASDSSKLKTLLTILKRTVGVKDLASLRLSLPAHLLEPMPNLEYWNYQDRADFFVSIGDYEDPLDRMLATVRYSVTKELKFVYGRVCKPYNSILGEHFRCHWDVAPLTVNAQGEHRPSEALNTQQPLALKLPGQGAAPSSGRRRVIYLTEQVSHHPPISSYYYDCPEAGLSMVGVDQVSAKFTGTAVRIYPGEFNQGMFITLGPNVRAQNAVGEEYRITHPAGAIFGLFRGSFWPAVTDTATITCTPPRGSQTYLRAIIEYKEESWLSKPKYAVEGCIYTYEPGQPSASYSALKEVPSKNVVVQLQGTWRGVITWKRKGEKTAHPLVNLADLQPCPRDVRPIDAQDAWESRRIWKDVTDAIVGQQYSRATQLKQQVEQRQRELAAERKKTGAEFVPQFFERDVASGRPRLTNAGRAAVEEERRRPAGAAGAARPAPARDEDNFEDAPSF</sequence>
<feature type="region of interest" description="Disordered" evidence="4">
    <location>
        <begin position="427"/>
        <end position="471"/>
    </location>
</feature>
<dbReference type="AlphaFoldDB" id="A0AAF0F4X7"/>
<keyword evidence="6" id="KW-1185">Reference proteome</keyword>
<protein>
    <recommendedName>
        <fullName evidence="7">Oxysterol-binding protein</fullName>
    </recommendedName>
</protein>
<accession>A0AAF0F4X7</accession>
<proteinExistence type="inferred from homology"/>
<evidence type="ECO:0000256" key="1">
    <source>
        <dbReference type="ARBA" id="ARBA00008842"/>
    </source>
</evidence>
<evidence type="ECO:0008006" key="7">
    <source>
        <dbReference type="Google" id="ProtNLM"/>
    </source>
</evidence>
<name>A0AAF0F4X7_9BASI</name>
<dbReference type="PROSITE" id="PS01013">
    <property type="entry name" value="OSBP"/>
    <property type="match status" value="1"/>
</dbReference>
<dbReference type="InterPro" id="IPR037239">
    <property type="entry name" value="OSBP_sf"/>
</dbReference>
<feature type="compositionally biased region" description="Low complexity" evidence="4">
    <location>
        <begin position="448"/>
        <end position="457"/>
    </location>
</feature>
<evidence type="ECO:0000256" key="4">
    <source>
        <dbReference type="SAM" id="MobiDB-lite"/>
    </source>
</evidence>
<dbReference type="InterPro" id="IPR018494">
    <property type="entry name" value="Oxysterol-bd_CS"/>
</dbReference>
<dbReference type="GO" id="GO:0016020">
    <property type="term" value="C:membrane"/>
    <property type="evidence" value="ECO:0007669"/>
    <property type="project" value="TreeGrafter"/>
</dbReference>
<feature type="coiled-coil region" evidence="3">
    <location>
        <begin position="388"/>
        <end position="415"/>
    </location>
</feature>
<dbReference type="Pfam" id="PF01237">
    <property type="entry name" value="Oxysterol_BP"/>
    <property type="match status" value="1"/>
</dbReference>
<dbReference type="SUPFAM" id="SSF144000">
    <property type="entry name" value="Oxysterol-binding protein-like"/>
    <property type="match status" value="1"/>
</dbReference>
<reference evidence="5" key="1">
    <citation type="submission" date="2023-03" db="EMBL/GenBank/DDBJ databases">
        <title>Mating type loci evolution in Malassezia.</title>
        <authorList>
            <person name="Coelho M.A."/>
        </authorList>
    </citation>
    <scope>NUCLEOTIDE SEQUENCE</scope>
    <source>
        <strain evidence="5">CBS 9431</strain>
    </source>
</reference>
<comment type="similarity">
    <text evidence="1 2">Belongs to the OSBP family.</text>
</comment>
<dbReference type="PANTHER" id="PTHR10972:SF212">
    <property type="entry name" value="OXYSTEROL-BINDING PROTEIN-LIKE PROTEIN 1"/>
    <property type="match status" value="1"/>
</dbReference>
<dbReference type="GO" id="GO:0005829">
    <property type="term" value="C:cytosol"/>
    <property type="evidence" value="ECO:0007669"/>
    <property type="project" value="TreeGrafter"/>
</dbReference>
<dbReference type="GO" id="GO:0032934">
    <property type="term" value="F:sterol binding"/>
    <property type="evidence" value="ECO:0007669"/>
    <property type="project" value="TreeGrafter"/>
</dbReference>
<evidence type="ECO:0000256" key="2">
    <source>
        <dbReference type="RuleBase" id="RU003844"/>
    </source>
</evidence>
<organism evidence="5 6">
    <name type="scientific">Malassezia japonica</name>
    <dbReference type="NCBI Taxonomy" id="223818"/>
    <lineage>
        <taxon>Eukaryota</taxon>
        <taxon>Fungi</taxon>
        <taxon>Dikarya</taxon>
        <taxon>Basidiomycota</taxon>
        <taxon>Ustilaginomycotina</taxon>
        <taxon>Malasseziomycetes</taxon>
        <taxon>Malasseziales</taxon>
        <taxon>Malasseziaceae</taxon>
        <taxon>Malassezia</taxon>
    </lineage>
</organism>
<gene>
    <name evidence="5" type="ORF">MJAP1_003617</name>
</gene>
<evidence type="ECO:0000256" key="3">
    <source>
        <dbReference type="SAM" id="Coils"/>
    </source>
</evidence>
<dbReference type="RefSeq" id="XP_060123526.1">
    <property type="nucleotide sequence ID" value="XM_060267543.1"/>
</dbReference>
<dbReference type="GeneID" id="85227268"/>
<evidence type="ECO:0000313" key="5">
    <source>
        <dbReference type="EMBL" id="WFD40629.1"/>
    </source>
</evidence>
<dbReference type="InterPro" id="IPR000648">
    <property type="entry name" value="Oxysterol-bd"/>
</dbReference>
<evidence type="ECO:0000313" key="6">
    <source>
        <dbReference type="Proteomes" id="UP001217754"/>
    </source>
</evidence>
<keyword evidence="3" id="KW-0175">Coiled coil</keyword>
<dbReference type="Gene3D" id="3.30.70.3490">
    <property type="match status" value="1"/>
</dbReference>